<dbReference type="GO" id="GO:0003677">
    <property type="term" value="F:DNA binding"/>
    <property type="evidence" value="ECO:0007669"/>
    <property type="project" value="InterPro"/>
</dbReference>
<dbReference type="Pfam" id="PF13154">
    <property type="entry name" value="DUF3991"/>
    <property type="match status" value="1"/>
</dbReference>
<dbReference type="GO" id="GO:0003899">
    <property type="term" value="F:DNA-directed RNA polymerase activity"/>
    <property type="evidence" value="ECO:0007669"/>
    <property type="project" value="InterPro"/>
</dbReference>
<keyword evidence="3" id="KW-1185">Reference proteome</keyword>
<accession>A0A8J8MDX2</accession>
<dbReference type="EMBL" id="CP058561">
    <property type="protein sequence ID" value="QUH31098.1"/>
    <property type="molecule type" value="Genomic_DNA"/>
</dbReference>
<name>A0A8J8MDX2_9FIRM</name>
<organism evidence="2 3">
    <name type="scientific">Vallitalea guaymasensis</name>
    <dbReference type="NCBI Taxonomy" id="1185412"/>
    <lineage>
        <taxon>Bacteria</taxon>
        <taxon>Bacillati</taxon>
        <taxon>Bacillota</taxon>
        <taxon>Clostridia</taxon>
        <taxon>Lachnospirales</taxon>
        <taxon>Vallitaleaceae</taxon>
        <taxon>Vallitalea</taxon>
    </lineage>
</organism>
<dbReference type="AlphaFoldDB" id="A0A8J8MDX2"/>
<dbReference type="InterPro" id="IPR002694">
    <property type="entry name" value="Znf_CHC2"/>
</dbReference>
<evidence type="ECO:0000313" key="2">
    <source>
        <dbReference type="EMBL" id="QUH31098.1"/>
    </source>
</evidence>
<dbReference type="SMART" id="SM00400">
    <property type="entry name" value="ZnF_CHCC"/>
    <property type="match status" value="1"/>
</dbReference>
<dbReference type="Pfam" id="PF13155">
    <property type="entry name" value="Toprim_2"/>
    <property type="match status" value="1"/>
</dbReference>
<dbReference type="KEGG" id="vgu:HYG85_20110"/>
<dbReference type="RefSeq" id="WP_212691175.1">
    <property type="nucleotide sequence ID" value="NZ_CP058561.1"/>
</dbReference>
<dbReference type="SUPFAM" id="SSF56731">
    <property type="entry name" value="DNA primase core"/>
    <property type="match status" value="1"/>
</dbReference>
<dbReference type="GO" id="GO:0006260">
    <property type="term" value="P:DNA replication"/>
    <property type="evidence" value="ECO:0007669"/>
    <property type="project" value="InterPro"/>
</dbReference>
<dbReference type="InterPro" id="IPR036977">
    <property type="entry name" value="DNA_primase_Znf_CHC2"/>
</dbReference>
<dbReference type="SUPFAM" id="SSF57783">
    <property type="entry name" value="Zinc beta-ribbon"/>
    <property type="match status" value="1"/>
</dbReference>
<dbReference type="Proteomes" id="UP000677305">
    <property type="component" value="Chromosome"/>
</dbReference>
<dbReference type="Gene3D" id="3.40.1360.10">
    <property type="match status" value="1"/>
</dbReference>
<feature type="domain" description="Zinc finger CHC2-type" evidence="1">
    <location>
        <begin position="44"/>
        <end position="87"/>
    </location>
</feature>
<dbReference type="InterPro" id="IPR025054">
    <property type="entry name" value="DUF3991"/>
</dbReference>
<protein>
    <submittedName>
        <fullName evidence="2">DUF3991 domain-containing protein</fullName>
    </submittedName>
</protein>
<dbReference type="Gene3D" id="3.90.580.10">
    <property type="entry name" value="Zinc finger, CHC2-type domain"/>
    <property type="match status" value="1"/>
</dbReference>
<dbReference type="GO" id="GO:0008270">
    <property type="term" value="F:zinc ion binding"/>
    <property type="evidence" value="ECO:0007669"/>
    <property type="project" value="InterPro"/>
</dbReference>
<sequence>MYKEKRFSEEQLKEADDINIIALARSHGYDVKKITPHSYKIPSYGGLYIKADGSKWNWFSHGKGGGAIQFLMELENKSWVDAVKELLGINNEELPYVEPLPKNIDKKGKLVLPNKNKTYKHIFAYLIQTRKIDSNVVKEFVKNKQLYEDEKNNCVFVGYNESDEPRFASLRGTSLKRFRKDLYGSDKTYPFNREGTNEVLMIFESAIDLMSYMTLVQLYDVKDFKHHMISMGGTSYLPIKYYTNKYPNIKKMILCLDNDEEGHFFSQQIHDRYRDKFQITKHVPVHKDFNEDLINIHNKPIELNNIEVDICVDEEIVI</sequence>
<evidence type="ECO:0000313" key="3">
    <source>
        <dbReference type="Proteomes" id="UP000677305"/>
    </source>
</evidence>
<gene>
    <name evidence="2" type="ORF">HYG85_20110</name>
</gene>
<proteinExistence type="predicted"/>
<evidence type="ECO:0000259" key="1">
    <source>
        <dbReference type="SMART" id="SM00400"/>
    </source>
</evidence>
<reference evidence="2 3" key="1">
    <citation type="submission" date="2020-07" db="EMBL/GenBank/DDBJ databases">
        <title>Vallitalea guaymasensis genome.</title>
        <authorList>
            <person name="Postec A."/>
        </authorList>
    </citation>
    <scope>NUCLEOTIDE SEQUENCE [LARGE SCALE GENOMIC DNA]</scope>
    <source>
        <strain evidence="2 3">Ra1766G1</strain>
    </source>
</reference>